<dbReference type="Proteomes" id="UP000030437">
    <property type="component" value="Unassembled WGS sequence"/>
</dbReference>
<evidence type="ECO:0000313" key="2">
    <source>
        <dbReference type="Proteomes" id="UP000030437"/>
    </source>
</evidence>
<protein>
    <submittedName>
        <fullName evidence="1">Uncharacterized protein</fullName>
    </submittedName>
</protein>
<comment type="caution">
    <text evidence="1">The sequence shown here is derived from an EMBL/GenBank/DDBJ whole genome shotgun (WGS) entry which is preliminary data.</text>
</comment>
<organism evidence="1 2">
    <name type="scientific">Lysinibacillus odysseyi 34hs-1 = NBRC 100172</name>
    <dbReference type="NCBI Taxonomy" id="1220589"/>
    <lineage>
        <taxon>Bacteria</taxon>
        <taxon>Bacillati</taxon>
        <taxon>Bacillota</taxon>
        <taxon>Bacilli</taxon>
        <taxon>Bacillales</taxon>
        <taxon>Bacillaceae</taxon>
        <taxon>Lysinibacillus</taxon>
    </lineage>
</organism>
<dbReference type="AlphaFoldDB" id="A0A0A3IP24"/>
<reference evidence="1 2" key="1">
    <citation type="submission" date="2014-02" db="EMBL/GenBank/DDBJ databases">
        <title>Draft genome sequence of Lysinibacillus odysseyi NBRC 100172.</title>
        <authorList>
            <person name="Zhang F."/>
            <person name="Wang G."/>
            <person name="Zhang L."/>
        </authorList>
    </citation>
    <scope>NUCLEOTIDE SEQUENCE [LARGE SCALE GENOMIC DNA]</scope>
    <source>
        <strain evidence="1 2">NBRC 100172</strain>
    </source>
</reference>
<dbReference type="OrthoDB" id="2652375at2"/>
<keyword evidence="2" id="KW-1185">Reference proteome</keyword>
<evidence type="ECO:0000313" key="1">
    <source>
        <dbReference type="EMBL" id="KGR84583.1"/>
    </source>
</evidence>
<dbReference type="RefSeq" id="WP_036155380.1">
    <property type="nucleotide sequence ID" value="NZ_AVCX01000005.1"/>
</dbReference>
<accession>A0A0A3IP24</accession>
<sequence>MNKEEAILEQYGLEPEHTYRGTIRGLLKEEINNKDAEDNEYLKTLCIMLFSVGEAEDSLLIWEAKQKNFDTSCYIDVQLLCGAGFDNTIDYLMTIASKEAKQEIDYLMKRKDTDFAGFSKREMINNYKQYYGMDI</sequence>
<dbReference type="eggNOG" id="ENOG5032ZJQ">
    <property type="taxonomic scope" value="Bacteria"/>
</dbReference>
<dbReference type="STRING" id="1220589.CD32_13530"/>
<dbReference type="EMBL" id="JPVP01000056">
    <property type="protein sequence ID" value="KGR84583.1"/>
    <property type="molecule type" value="Genomic_DNA"/>
</dbReference>
<gene>
    <name evidence="1" type="ORF">CD32_13530</name>
</gene>
<proteinExistence type="predicted"/>
<name>A0A0A3IP24_9BACI</name>